<evidence type="ECO:0000313" key="3">
    <source>
        <dbReference type="Proteomes" id="UP001153269"/>
    </source>
</evidence>
<accession>A0A9N7TJ72</accession>
<evidence type="ECO:0000313" key="2">
    <source>
        <dbReference type="EMBL" id="CAB1412708.1"/>
    </source>
</evidence>
<protein>
    <submittedName>
        <fullName evidence="2">Uncharacterized protein</fullName>
    </submittedName>
</protein>
<gene>
    <name evidence="2" type="ORF">PLEPLA_LOCUS401</name>
</gene>
<dbReference type="AlphaFoldDB" id="A0A9N7TJ72"/>
<comment type="caution">
    <text evidence="2">The sequence shown here is derived from an EMBL/GenBank/DDBJ whole genome shotgun (WGS) entry which is preliminary data.</text>
</comment>
<evidence type="ECO:0000256" key="1">
    <source>
        <dbReference type="SAM" id="MobiDB-lite"/>
    </source>
</evidence>
<dbReference type="Proteomes" id="UP001153269">
    <property type="component" value="Unassembled WGS sequence"/>
</dbReference>
<proteinExistence type="predicted"/>
<reference evidence="2" key="1">
    <citation type="submission" date="2020-03" db="EMBL/GenBank/DDBJ databases">
        <authorList>
            <person name="Weist P."/>
        </authorList>
    </citation>
    <scope>NUCLEOTIDE SEQUENCE</scope>
</reference>
<name>A0A9N7TJ72_PLEPL</name>
<keyword evidence="3" id="KW-1185">Reference proteome</keyword>
<feature type="region of interest" description="Disordered" evidence="1">
    <location>
        <begin position="76"/>
        <end position="124"/>
    </location>
</feature>
<dbReference type="EMBL" id="CADEAL010000014">
    <property type="protein sequence ID" value="CAB1412708.1"/>
    <property type="molecule type" value="Genomic_DNA"/>
</dbReference>
<sequence length="124" mass="13216">MQQVLQIQATPSNLLPDLTLSSSSVLSWVCEEGVSVRSGQHTHYGQTGSYVCFGLSLLLKVHNGACIHKYEAKGGRAVDSNNSAEDKCDGGAGHNILRATNHSTAPGGDSHPGVHLHPQPPRHW</sequence>
<organism evidence="2 3">
    <name type="scientific">Pleuronectes platessa</name>
    <name type="common">European plaice</name>
    <dbReference type="NCBI Taxonomy" id="8262"/>
    <lineage>
        <taxon>Eukaryota</taxon>
        <taxon>Metazoa</taxon>
        <taxon>Chordata</taxon>
        <taxon>Craniata</taxon>
        <taxon>Vertebrata</taxon>
        <taxon>Euteleostomi</taxon>
        <taxon>Actinopterygii</taxon>
        <taxon>Neopterygii</taxon>
        <taxon>Teleostei</taxon>
        <taxon>Neoteleostei</taxon>
        <taxon>Acanthomorphata</taxon>
        <taxon>Carangaria</taxon>
        <taxon>Pleuronectiformes</taxon>
        <taxon>Pleuronectoidei</taxon>
        <taxon>Pleuronectidae</taxon>
        <taxon>Pleuronectes</taxon>
    </lineage>
</organism>